<reference evidence="1 2" key="1">
    <citation type="journal article" date="2014" name="Nature">
        <title>An environmental bacterial taxon with a large and distinct metabolic repertoire.</title>
        <authorList>
            <person name="Wilson M.C."/>
            <person name="Mori T."/>
            <person name="Ruckert C."/>
            <person name="Uria A.R."/>
            <person name="Helf M.J."/>
            <person name="Takada K."/>
            <person name="Gernert C."/>
            <person name="Steffens U.A."/>
            <person name="Heycke N."/>
            <person name="Schmitt S."/>
            <person name="Rinke C."/>
            <person name="Helfrich E.J."/>
            <person name="Brachmann A.O."/>
            <person name="Gurgui C."/>
            <person name="Wakimoto T."/>
            <person name="Kracht M."/>
            <person name="Crusemann M."/>
            <person name="Hentschel U."/>
            <person name="Abe I."/>
            <person name="Matsunaga S."/>
            <person name="Kalinowski J."/>
            <person name="Takeyama H."/>
            <person name="Piel J."/>
        </authorList>
    </citation>
    <scope>NUCLEOTIDE SEQUENCE [LARGE SCALE GENOMIC DNA]</scope>
    <source>
        <strain evidence="2">TSY2</strain>
    </source>
</reference>
<proteinExistence type="predicted"/>
<dbReference type="EMBL" id="AZHX01000042">
    <property type="protein sequence ID" value="ETX09153.1"/>
    <property type="molecule type" value="Genomic_DNA"/>
</dbReference>
<accession>W4MG20</accession>
<protein>
    <submittedName>
        <fullName evidence="1">Uncharacterized protein</fullName>
    </submittedName>
</protein>
<evidence type="ECO:0000313" key="1">
    <source>
        <dbReference type="EMBL" id="ETX09153.1"/>
    </source>
</evidence>
<dbReference type="AlphaFoldDB" id="W4MG20"/>
<keyword evidence="2" id="KW-1185">Reference proteome</keyword>
<gene>
    <name evidence="1" type="ORF">ETSY2_01165</name>
</gene>
<dbReference type="Proteomes" id="UP000019140">
    <property type="component" value="Unassembled WGS sequence"/>
</dbReference>
<comment type="caution">
    <text evidence="1">The sequence shown here is derived from an EMBL/GenBank/DDBJ whole genome shotgun (WGS) entry which is preliminary data.</text>
</comment>
<sequence>MQPPLLTWFINSIEAFAPPEGGEARQKLYADLIALQPEPPATFKDHIALFVLAQVLAARQLALPKHTGKVRRGSTSHETWYSKERQRISKLLLQIEESPIVADFQATVRYYGAEEVTCPHGRNQKTCDALYALQLTLTLLERYPPPGGGRKQIERLRQLEPHLPPLQELCIPQPFEPPSEAFSWIDQERAPRTLEWLTEDTVTYLLSTVVNRLRQFGVTVAQSCDVVDRILTFCFDQPDGEAGERPARLAQQWRRLH</sequence>
<dbReference type="HOGENOM" id="CLU_1080476_0_0_7"/>
<organism evidence="1 2">
    <name type="scientific">Candidatus Entotheonella gemina</name>
    <dbReference type="NCBI Taxonomy" id="1429439"/>
    <lineage>
        <taxon>Bacteria</taxon>
        <taxon>Pseudomonadati</taxon>
        <taxon>Nitrospinota/Tectimicrobiota group</taxon>
        <taxon>Candidatus Tectimicrobiota</taxon>
        <taxon>Candidatus Entotheonellia</taxon>
        <taxon>Candidatus Entotheonellales</taxon>
        <taxon>Candidatus Entotheonellaceae</taxon>
        <taxon>Candidatus Entotheonella</taxon>
    </lineage>
</organism>
<evidence type="ECO:0000313" key="2">
    <source>
        <dbReference type="Proteomes" id="UP000019140"/>
    </source>
</evidence>
<name>W4MG20_9BACT</name>